<dbReference type="InterPro" id="IPR043502">
    <property type="entry name" value="DNA/RNA_pol_sf"/>
</dbReference>
<evidence type="ECO:0000313" key="9">
    <source>
        <dbReference type="Proteomes" id="UP000076408"/>
    </source>
</evidence>
<dbReference type="VEuPathDB" id="VectorBase:ASTEI10986"/>
<evidence type="ECO:0000256" key="3">
    <source>
        <dbReference type="ARBA" id="ARBA00022722"/>
    </source>
</evidence>
<evidence type="ECO:0000256" key="1">
    <source>
        <dbReference type="ARBA" id="ARBA00022679"/>
    </source>
</evidence>
<dbReference type="PANTHER" id="PTHR37984:SF5">
    <property type="entry name" value="PROTEIN NYNRIN-LIKE"/>
    <property type="match status" value="1"/>
</dbReference>
<dbReference type="PANTHER" id="PTHR37984">
    <property type="entry name" value="PROTEIN CBG26694"/>
    <property type="match status" value="1"/>
</dbReference>
<dbReference type="SUPFAM" id="SSF56672">
    <property type="entry name" value="DNA/RNA polymerases"/>
    <property type="match status" value="1"/>
</dbReference>
<dbReference type="EnsemblMetazoa" id="ASTEI10986-RA">
    <property type="protein sequence ID" value="ASTEI10986-PA"/>
    <property type="gene ID" value="ASTEI10986"/>
</dbReference>
<keyword evidence="9" id="KW-1185">Reference proteome</keyword>
<evidence type="ECO:0000256" key="4">
    <source>
        <dbReference type="ARBA" id="ARBA00022759"/>
    </source>
</evidence>
<dbReference type="VEuPathDB" id="VectorBase:ASTE009798"/>
<dbReference type="InterPro" id="IPR050951">
    <property type="entry name" value="Retrovirus_Pol_polyprotein"/>
</dbReference>
<evidence type="ECO:0000256" key="6">
    <source>
        <dbReference type="ARBA" id="ARBA00022918"/>
    </source>
</evidence>
<dbReference type="Proteomes" id="UP000076408">
    <property type="component" value="Unassembled WGS sequence"/>
</dbReference>
<keyword evidence="4" id="KW-0255">Endonuclease</keyword>
<reference evidence="9" key="1">
    <citation type="journal article" date="2014" name="Genome Biol.">
        <title>Genome analysis of a major urban malaria vector mosquito, Anopheles stephensi.</title>
        <authorList>
            <person name="Jiang X."/>
            <person name="Peery A."/>
            <person name="Hall A.B."/>
            <person name="Sharma A."/>
            <person name="Chen X.G."/>
            <person name="Waterhouse R.M."/>
            <person name="Komissarov A."/>
            <person name="Riehle M.M."/>
            <person name="Shouche Y."/>
            <person name="Sharakhova M.V."/>
            <person name="Lawson D."/>
            <person name="Pakpour N."/>
            <person name="Arensburger P."/>
            <person name="Davidson V.L."/>
            <person name="Eiglmeier K."/>
            <person name="Emrich S."/>
            <person name="George P."/>
            <person name="Kennedy R.C."/>
            <person name="Mane S.P."/>
            <person name="Maslen G."/>
            <person name="Oringanje C."/>
            <person name="Qi Y."/>
            <person name="Settlage R."/>
            <person name="Tojo M."/>
            <person name="Tubio J.M."/>
            <person name="Unger M.F."/>
            <person name="Wang B."/>
            <person name="Vernick K.D."/>
            <person name="Ribeiro J.M."/>
            <person name="James A.A."/>
            <person name="Michel K."/>
            <person name="Riehle M.A."/>
            <person name="Luckhart S."/>
            <person name="Sharakhov I.V."/>
            <person name="Tu Z."/>
        </authorList>
    </citation>
    <scope>NUCLEOTIDE SEQUENCE [LARGE SCALE GENOMIC DNA]</scope>
    <source>
        <strain evidence="9">Indian</strain>
    </source>
</reference>
<protein>
    <submittedName>
        <fullName evidence="8">RT_RNaseH domain-containing protein</fullName>
    </submittedName>
</protein>
<name>A0A182YRA0_ANOST</name>
<keyword evidence="6" id="KW-0695">RNA-directed DNA polymerase</keyword>
<keyword evidence="5" id="KW-0378">Hydrolase</keyword>
<dbReference type="GO" id="GO:0016787">
    <property type="term" value="F:hydrolase activity"/>
    <property type="evidence" value="ECO:0007669"/>
    <property type="project" value="UniProtKB-KW"/>
</dbReference>
<dbReference type="InterPro" id="IPR041373">
    <property type="entry name" value="RT_RNaseH"/>
</dbReference>
<dbReference type="Pfam" id="PF17917">
    <property type="entry name" value="RT_RNaseH"/>
    <property type="match status" value="1"/>
</dbReference>
<evidence type="ECO:0000313" key="8">
    <source>
        <dbReference type="EnsemblMetazoa" id="ASTEI10986-PA"/>
    </source>
</evidence>
<evidence type="ECO:0000256" key="5">
    <source>
        <dbReference type="ARBA" id="ARBA00022801"/>
    </source>
</evidence>
<sequence length="84" mass="9756">MKSLLSGVENRYSQIDEKVYFITFGIRKFHQYLYGRKFTLTTDNKPISQIFSESKGLPTMSAIRMQHYAAFLHAFDSRSAIDVL</sequence>
<keyword evidence="3" id="KW-0540">Nuclease</keyword>
<keyword evidence="2" id="KW-0548">Nucleotidyltransferase</keyword>
<dbReference type="GO" id="GO:0003964">
    <property type="term" value="F:RNA-directed DNA polymerase activity"/>
    <property type="evidence" value="ECO:0007669"/>
    <property type="project" value="UniProtKB-KW"/>
</dbReference>
<dbReference type="AlphaFoldDB" id="A0A182YRA0"/>
<evidence type="ECO:0000259" key="7">
    <source>
        <dbReference type="Pfam" id="PF17917"/>
    </source>
</evidence>
<proteinExistence type="predicted"/>
<organism evidence="8 9">
    <name type="scientific">Anopheles stephensi</name>
    <name type="common">Indo-Pakistan malaria mosquito</name>
    <dbReference type="NCBI Taxonomy" id="30069"/>
    <lineage>
        <taxon>Eukaryota</taxon>
        <taxon>Metazoa</taxon>
        <taxon>Ecdysozoa</taxon>
        <taxon>Arthropoda</taxon>
        <taxon>Hexapoda</taxon>
        <taxon>Insecta</taxon>
        <taxon>Pterygota</taxon>
        <taxon>Neoptera</taxon>
        <taxon>Endopterygota</taxon>
        <taxon>Diptera</taxon>
        <taxon>Nematocera</taxon>
        <taxon>Culicoidea</taxon>
        <taxon>Culicidae</taxon>
        <taxon>Anophelinae</taxon>
        <taxon>Anopheles</taxon>
    </lineage>
</organism>
<feature type="domain" description="Reverse transcriptase RNase H-like" evidence="7">
    <location>
        <begin position="5"/>
        <end position="75"/>
    </location>
</feature>
<keyword evidence="1" id="KW-0808">Transferase</keyword>
<dbReference type="GO" id="GO:0004519">
    <property type="term" value="F:endonuclease activity"/>
    <property type="evidence" value="ECO:0007669"/>
    <property type="project" value="UniProtKB-KW"/>
</dbReference>
<accession>A0A182YRA0</accession>
<evidence type="ECO:0000256" key="2">
    <source>
        <dbReference type="ARBA" id="ARBA00022695"/>
    </source>
</evidence>
<dbReference type="OMA" id="TEERYSQ"/>
<reference evidence="8" key="2">
    <citation type="submission" date="2020-05" db="UniProtKB">
        <authorList>
            <consortium name="EnsemblMetazoa"/>
        </authorList>
    </citation>
    <scope>IDENTIFICATION</scope>
    <source>
        <strain evidence="8">Indian</strain>
    </source>
</reference>
<dbReference type="STRING" id="30069.A0A182YRA0"/>